<dbReference type="SUPFAM" id="SSF49899">
    <property type="entry name" value="Concanavalin A-like lectins/glucanases"/>
    <property type="match status" value="1"/>
</dbReference>
<proteinExistence type="predicted"/>
<dbReference type="AlphaFoldDB" id="A0A178MBF0"/>
<dbReference type="CDD" id="cd12797">
    <property type="entry name" value="M23_peptidase"/>
    <property type="match status" value="1"/>
</dbReference>
<dbReference type="PANTHER" id="PTHR21666:SF270">
    <property type="entry name" value="MUREIN HYDROLASE ACTIVATOR ENVC"/>
    <property type="match status" value="1"/>
</dbReference>
<dbReference type="GO" id="GO:0004222">
    <property type="term" value="F:metalloendopeptidase activity"/>
    <property type="evidence" value="ECO:0007669"/>
    <property type="project" value="TreeGrafter"/>
</dbReference>
<feature type="chain" id="PRO_5008091814" evidence="1">
    <location>
        <begin position="23"/>
        <end position="791"/>
    </location>
</feature>
<dbReference type="InterPro" id="IPR011055">
    <property type="entry name" value="Dup_hybrid_motif"/>
</dbReference>
<dbReference type="Gene3D" id="2.60.40.10">
    <property type="entry name" value="Immunoglobulins"/>
    <property type="match status" value="1"/>
</dbReference>
<keyword evidence="4" id="KW-1185">Reference proteome</keyword>
<reference evidence="3 4" key="1">
    <citation type="submission" date="2016-04" db="EMBL/GenBank/DDBJ databases">
        <title>Chloroflexus islandicus sp. nov., a thermophilic filamentous anoxygenic phototrophic bacterium from geyser Strokkur (Iceland).</title>
        <authorList>
            <person name="Gaisin V.A."/>
            <person name="Kalashnikov A.M."/>
            <person name="Sukhacheva M.V."/>
            <person name="Grouzdev D.S."/>
            <person name="Ivanov T.M."/>
            <person name="Kuznetsov B."/>
            <person name="Gorlenko V.M."/>
        </authorList>
    </citation>
    <scope>NUCLEOTIDE SEQUENCE [LARGE SCALE GENOMIC DNA]</scope>
    <source>
        <strain evidence="4">isl-2</strain>
    </source>
</reference>
<evidence type="ECO:0000259" key="2">
    <source>
        <dbReference type="Pfam" id="PF01551"/>
    </source>
</evidence>
<dbReference type="SUPFAM" id="SSF51261">
    <property type="entry name" value="Duplicated hybrid motif"/>
    <property type="match status" value="1"/>
</dbReference>
<name>A0A178MBF0_9CHLR</name>
<evidence type="ECO:0000256" key="1">
    <source>
        <dbReference type="SAM" id="SignalP"/>
    </source>
</evidence>
<protein>
    <submittedName>
        <fullName evidence="3">Peptidase M23</fullName>
    </submittedName>
</protein>
<evidence type="ECO:0000313" key="3">
    <source>
        <dbReference type="EMBL" id="OAN45893.1"/>
    </source>
</evidence>
<feature type="signal peptide" evidence="1">
    <location>
        <begin position="1"/>
        <end position="22"/>
    </location>
</feature>
<accession>A0A178MBF0</accession>
<dbReference type="InterPro" id="IPR013320">
    <property type="entry name" value="ConA-like_dom_sf"/>
</dbReference>
<dbReference type="InterPro" id="IPR050570">
    <property type="entry name" value="Cell_wall_metabolism_enzyme"/>
</dbReference>
<dbReference type="RefSeq" id="WP_066786994.1">
    <property type="nucleotide sequence ID" value="NZ_LWQS01000050.1"/>
</dbReference>
<dbReference type="Pfam" id="PF13385">
    <property type="entry name" value="Laminin_G_3"/>
    <property type="match status" value="1"/>
</dbReference>
<dbReference type="Gene3D" id="2.60.120.200">
    <property type="match status" value="1"/>
</dbReference>
<dbReference type="InterPro" id="IPR013783">
    <property type="entry name" value="Ig-like_fold"/>
</dbReference>
<gene>
    <name evidence="3" type="ORF">A6A03_13640</name>
</gene>
<dbReference type="Pfam" id="PF01551">
    <property type="entry name" value="Peptidase_M23"/>
    <property type="match status" value="1"/>
</dbReference>
<evidence type="ECO:0000313" key="4">
    <source>
        <dbReference type="Proteomes" id="UP000078287"/>
    </source>
</evidence>
<organism evidence="3 4">
    <name type="scientific">Chloroflexus islandicus</name>
    <dbReference type="NCBI Taxonomy" id="1707952"/>
    <lineage>
        <taxon>Bacteria</taxon>
        <taxon>Bacillati</taxon>
        <taxon>Chloroflexota</taxon>
        <taxon>Chloroflexia</taxon>
        <taxon>Chloroflexales</taxon>
        <taxon>Chloroflexineae</taxon>
        <taxon>Chloroflexaceae</taxon>
        <taxon>Chloroflexus</taxon>
    </lineage>
</organism>
<dbReference type="OrthoDB" id="9795421at2"/>
<keyword evidence="1" id="KW-0732">Signal</keyword>
<dbReference type="PANTHER" id="PTHR21666">
    <property type="entry name" value="PEPTIDASE-RELATED"/>
    <property type="match status" value="1"/>
</dbReference>
<dbReference type="InterPro" id="IPR016047">
    <property type="entry name" value="M23ase_b-sheet_dom"/>
</dbReference>
<dbReference type="EMBL" id="LWQS01000050">
    <property type="protein sequence ID" value="OAN45893.1"/>
    <property type="molecule type" value="Genomic_DNA"/>
</dbReference>
<dbReference type="Proteomes" id="UP000078287">
    <property type="component" value="Unassembled WGS sequence"/>
</dbReference>
<comment type="caution">
    <text evidence="3">The sequence shown here is derived from an EMBL/GenBank/DDBJ whole genome shotgun (WGS) entry which is preliminary data.</text>
</comment>
<dbReference type="Gene3D" id="2.70.70.10">
    <property type="entry name" value="Glucose Permease (Domain IIA)"/>
    <property type="match status" value="1"/>
</dbReference>
<dbReference type="STRING" id="1707952.A6A03_13640"/>
<sequence length="791" mass="85840">MHRLARWFLILCLMFSATPLHAQPAGGWNVAEFLAKQPGPLKDLRIDGRSAAQIIEEQSNYYGVSPFLTLALLEATAGLLSNPTPPDAAITQPFGTHGPVGFAAQIEWANRELRAGLGPYQQPPTVRLRDGLTLTLSLDEPAEWIAIKRFLAQERDSAEWLAAIKATHAALRSYFDGQLAPPATVAADVTGWLRAPWPLGTRVTHLAYFDHMYPMVDLGGDGNSEMIDYLGRRNVQYNSHDGHDYVFPDAPFATPILAAAAGTAYAFNESRGLGVVIVHPNGYETVYWHLSALDPIFTNGNGVRVTAGQQIGVSGASGVSGTPHLHFEVRRWEGGIRKQIDPYGWYGPGPDPCPAYAGCAASTWLWHPDLIGMYDFTPPDYTPPPSDTTPPVGTMRVAPPADLLLAVTFDGHPLQTVGQGLPQINGTPSFGPGRFGQAVRSDRAEIAFPTTGNLDLERGTISLWVEVPASYPTNSLNRHYLFAASADPDGAPVYTGTLALRRDRLGPDGSAQWTFWTVGDTSSGEDLLSAPDTLATGWHHFAVSWDTTSGTKALYIDGTLVAERSNTVLPIITGAHLHLGRFSSGGAAAGVRFDELAIFARALTTAEIAVLATTPPLAPEPIAVTERAIRIDTNALDDNGGIAAVILGINGELSDPMPYYDSYRWSLPAIEGEHIVEVRYLDRAGNTTVVSQTVDLNLPPQVELNTEWIEEAAVRLTINAADRDLPIEMQFSATPSFADAPWLPLLPEVRWRWDETALPRLFVRFRDGAGLTSEPIEIGRRYQVFVPVVGR</sequence>
<feature type="domain" description="M23ase beta-sheet core" evidence="2">
    <location>
        <begin position="240"/>
        <end position="331"/>
    </location>
</feature>